<protein>
    <submittedName>
        <fullName evidence="2">Uncharacterized protein</fullName>
    </submittedName>
</protein>
<dbReference type="Proteomes" id="UP000054709">
    <property type="component" value="Unassembled WGS sequence"/>
</dbReference>
<reference evidence="2 3" key="1">
    <citation type="journal article" date="2015" name="Int. Biodeterior. Biodegradation">
        <title>Physiological and genetic screening methods for the isolation of methyl tert-butyl ether-degrading bacteria for bioremediation purposes.</title>
        <authorList>
            <person name="Guisado I.M."/>
            <person name="Purswani J."/>
            <person name="Gonzalez Lopez J."/>
            <person name="Pozo C."/>
        </authorList>
    </citation>
    <scope>NUCLEOTIDE SEQUENCE [LARGE SCALE GENOMIC DNA]</scope>
    <source>
        <strain evidence="2 3">SH7</strain>
    </source>
</reference>
<feature type="transmembrane region" description="Helical" evidence="1">
    <location>
        <begin position="40"/>
        <end position="65"/>
    </location>
</feature>
<gene>
    <name evidence="2" type="ORF">UQ64_11415</name>
</gene>
<keyword evidence="1" id="KW-0812">Transmembrane</keyword>
<evidence type="ECO:0000256" key="1">
    <source>
        <dbReference type="SAM" id="Phobius"/>
    </source>
</evidence>
<comment type="caution">
    <text evidence="2">The sequence shown here is derived from an EMBL/GenBank/DDBJ whole genome shotgun (WGS) entry which is preliminary data.</text>
</comment>
<keyword evidence="1" id="KW-1133">Transmembrane helix</keyword>
<organism evidence="2 3">
    <name type="scientific">Paenibacillus etheri</name>
    <dbReference type="NCBI Taxonomy" id="1306852"/>
    <lineage>
        <taxon>Bacteria</taxon>
        <taxon>Bacillati</taxon>
        <taxon>Bacillota</taxon>
        <taxon>Bacilli</taxon>
        <taxon>Bacillales</taxon>
        <taxon>Paenibacillaceae</taxon>
        <taxon>Paenibacillus</taxon>
    </lineage>
</organism>
<proteinExistence type="predicted"/>
<evidence type="ECO:0000313" key="3">
    <source>
        <dbReference type="Proteomes" id="UP000054709"/>
    </source>
</evidence>
<keyword evidence="3" id="KW-1185">Reference proteome</keyword>
<sequence>MLRKLLIVLILNVISILAVDRMTFKYSSGGSISGNGNPGFIALAVGLFLFIILLFYVGVLIRGFISKSRSKFVNITLPLTSILILGIMIMGELSKIRSLSKNLNGFTNNKDSVVYRFGWINQYTNNLFFNGYILFAGVALTFFIVWVVTRGFRSKL</sequence>
<name>A0A0W1B1H2_9BACL</name>
<feature type="transmembrane region" description="Helical" evidence="1">
    <location>
        <begin position="72"/>
        <end position="91"/>
    </location>
</feature>
<dbReference type="AlphaFoldDB" id="A0A0W1B1H2"/>
<keyword evidence="1" id="KW-0472">Membrane</keyword>
<accession>A0A0W1B1H2</accession>
<feature type="transmembrane region" description="Helical" evidence="1">
    <location>
        <begin position="127"/>
        <end position="148"/>
    </location>
</feature>
<evidence type="ECO:0000313" key="2">
    <source>
        <dbReference type="EMBL" id="KTD87421.1"/>
    </source>
</evidence>
<dbReference type="EMBL" id="LCZJ02000018">
    <property type="protein sequence ID" value="KTD87421.1"/>
    <property type="molecule type" value="Genomic_DNA"/>
</dbReference>